<dbReference type="EMBL" id="LAVV01001159">
    <property type="protein sequence ID" value="KNZ63763.1"/>
    <property type="molecule type" value="Genomic_DNA"/>
</dbReference>
<feature type="non-terminal residue" evidence="1">
    <location>
        <position position="124"/>
    </location>
</feature>
<protein>
    <submittedName>
        <fullName evidence="1">Uncharacterized protein</fullName>
    </submittedName>
</protein>
<gene>
    <name evidence="1" type="ORF">VP01_11043g1</name>
</gene>
<dbReference type="Proteomes" id="UP000037035">
    <property type="component" value="Unassembled WGS sequence"/>
</dbReference>
<evidence type="ECO:0000313" key="2">
    <source>
        <dbReference type="Proteomes" id="UP000037035"/>
    </source>
</evidence>
<name>A0A0L6VSR9_9BASI</name>
<dbReference type="OrthoDB" id="3254880at2759"/>
<sequence>MLSRSILHTHKAHMGYDIRAISPNSSRCRTSLCSRNPSVDCTYCHKGNPNALRCQANVGYHGQTWNASLGPLNAQPDSLYNEACRLSAITTFRQAVINKVYVSMGINKQHITGMVLLQWFCDHY</sequence>
<comment type="caution">
    <text evidence="1">The sequence shown here is derived from an EMBL/GenBank/DDBJ whole genome shotgun (WGS) entry which is preliminary data.</text>
</comment>
<organism evidence="1 2">
    <name type="scientific">Puccinia sorghi</name>
    <dbReference type="NCBI Taxonomy" id="27349"/>
    <lineage>
        <taxon>Eukaryota</taxon>
        <taxon>Fungi</taxon>
        <taxon>Dikarya</taxon>
        <taxon>Basidiomycota</taxon>
        <taxon>Pucciniomycotina</taxon>
        <taxon>Pucciniomycetes</taxon>
        <taxon>Pucciniales</taxon>
        <taxon>Pucciniaceae</taxon>
        <taxon>Puccinia</taxon>
    </lineage>
</organism>
<accession>A0A0L6VSR9</accession>
<keyword evidence="2" id="KW-1185">Reference proteome</keyword>
<dbReference type="VEuPathDB" id="FungiDB:VP01_11043g1"/>
<proteinExistence type="predicted"/>
<dbReference type="AlphaFoldDB" id="A0A0L6VSR9"/>
<evidence type="ECO:0000313" key="1">
    <source>
        <dbReference type="EMBL" id="KNZ63763.1"/>
    </source>
</evidence>
<reference evidence="1 2" key="1">
    <citation type="submission" date="2015-08" db="EMBL/GenBank/DDBJ databases">
        <title>Next Generation Sequencing and Analysis of the Genome of Puccinia sorghi L Schw, the Causal Agent of Maize Common Rust.</title>
        <authorList>
            <person name="Rochi L."/>
            <person name="Burguener G."/>
            <person name="Darino M."/>
            <person name="Turjanski A."/>
            <person name="Kreff E."/>
            <person name="Dieguez M.J."/>
            <person name="Sacco F."/>
        </authorList>
    </citation>
    <scope>NUCLEOTIDE SEQUENCE [LARGE SCALE GENOMIC DNA]</scope>
    <source>
        <strain evidence="1 2">RO10H11247</strain>
    </source>
</reference>